<dbReference type="Gene3D" id="2.10.109.10">
    <property type="entry name" value="Umud Fragment, subunit A"/>
    <property type="match status" value="1"/>
</dbReference>
<protein>
    <recommendedName>
        <fullName evidence="4 7">Signal peptidase I</fullName>
        <ecNumber evidence="3 7">3.4.21.89</ecNumber>
    </recommendedName>
</protein>
<evidence type="ECO:0000256" key="8">
    <source>
        <dbReference type="RuleBase" id="RU362042"/>
    </source>
</evidence>
<dbReference type="PANTHER" id="PTHR43390:SF1">
    <property type="entry name" value="CHLOROPLAST PROCESSING PEPTIDASE"/>
    <property type="match status" value="1"/>
</dbReference>
<dbReference type="InterPro" id="IPR000223">
    <property type="entry name" value="Pept_S26A_signal_pept_1"/>
</dbReference>
<keyword evidence="5 7" id="KW-0645">Protease</keyword>
<evidence type="ECO:0000313" key="11">
    <source>
        <dbReference type="Proteomes" id="UP001062901"/>
    </source>
</evidence>
<evidence type="ECO:0000259" key="9">
    <source>
        <dbReference type="Pfam" id="PF10502"/>
    </source>
</evidence>
<dbReference type="CDD" id="cd06530">
    <property type="entry name" value="S26_SPase_I"/>
    <property type="match status" value="1"/>
</dbReference>
<dbReference type="PROSITE" id="PS00760">
    <property type="entry name" value="SPASE_I_2"/>
    <property type="match status" value="1"/>
</dbReference>
<comment type="subcellular location">
    <subcellularLocation>
        <location evidence="8">Membrane</location>
        <topology evidence="8">Single-pass type II membrane protein</topology>
    </subcellularLocation>
</comment>
<keyword evidence="7" id="KW-1133">Transmembrane helix</keyword>
<proteinExistence type="inferred from homology"/>
<dbReference type="Pfam" id="PF10502">
    <property type="entry name" value="Peptidase_S26"/>
    <property type="match status" value="1"/>
</dbReference>
<dbReference type="SUPFAM" id="SSF51306">
    <property type="entry name" value="LexA/Signal peptidase"/>
    <property type="match status" value="1"/>
</dbReference>
<feature type="domain" description="Peptidase S26" evidence="9">
    <location>
        <begin position="18"/>
        <end position="250"/>
    </location>
</feature>
<evidence type="ECO:0000256" key="2">
    <source>
        <dbReference type="ARBA" id="ARBA00009370"/>
    </source>
</evidence>
<evidence type="ECO:0000256" key="1">
    <source>
        <dbReference type="ARBA" id="ARBA00000677"/>
    </source>
</evidence>
<organism evidence="10 11">
    <name type="scientific">Saccharibacter floricola DSM 15669</name>
    <dbReference type="NCBI Taxonomy" id="1123227"/>
    <lineage>
        <taxon>Bacteria</taxon>
        <taxon>Pseudomonadati</taxon>
        <taxon>Pseudomonadota</taxon>
        <taxon>Alphaproteobacteria</taxon>
        <taxon>Acetobacterales</taxon>
        <taxon>Acetobacteraceae</taxon>
        <taxon>Saccharibacter</taxon>
    </lineage>
</organism>
<accession>A0ABQ0NYS1</accession>
<keyword evidence="11" id="KW-1185">Reference proteome</keyword>
<comment type="similarity">
    <text evidence="2 8">Belongs to the peptidase S26 family.</text>
</comment>
<keyword evidence="6 7" id="KW-0378">Hydrolase</keyword>
<keyword evidence="7" id="KW-0472">Membrane</keyword>
<reference evidence="10" key="1">
    <citation type="submission" date="2013-04" db="EMBL/GenBank/DDBJ databases">
        <title>The genome sequencing project of 58 acetic acid bacteria.</title>
        <authorList>
            <person name="Okamoto-Kainuma A."/>
            <person name="Ishikawa M."/>
            <person name="Umino S."/>
            <person name="Koizumi Y."/>
            <person name="Shiwa Y."/>
            <person name="Yoshikawa H."/>
            <person name="Matsutani M."/>
            <person name="Matsushita K."/>
        </authorList>
    </citation>
    <scope>NUCLEOTIDE SEQUENCE</scope>
    <source>
        <strain evidence="10">DSM 15669</strain>
    </source>
</reference>
<dbReference type="InterPro" id="IPR036286">
    <property type="entry name" value="LexA/Signal_pep-like_sf"/>
</dbReference>
<evidence type="ECO:0000256" key="3">
    <source>
        <dbReference type="ARBA" id="ARBA00013208"/>
    </source>
</evidence>
<dbReference type="InterPro" id="IPR019756">
    <property type="entry name" value="Pept_S26A_signal_pept_1_Ser-AS"/>
</dbReference>
<dbReference type="Proteomes" id="UP001062901">
    <property type="component" value="Unassembled WGS sequence"/>
</dbReference>
<comment type="catalytic activity">
    <reaction evidence="1 7">
        <text>Cleavage of hydrophobic, N-terminal signal or leader sequences from secreted and periplasmic proteins.</text>
        <dbReference type="EC" id="3.4.21.89"/>
    </reaction>
</comment>
<sequence>MSVYNKGAEPDQQENWGDIVRQIVILVVVIFGVRSFFIEPFNIPSGSMIPTLQIGDFVLVTKPSYGYSRYSFPFSLSLFSGRVFGSLPHRGDVAVFRYTQDTSIDYIKRIVGLPGDHIRVTAGKLILNGQELPRQSMGAYSFRDEMGTNFSGERYRETLTRENGKGSVTHDVLKLTDEGPANNTTEYVVPQGCLFAMGDDRDDSSDSRFQGGRETGKCAAPAGNDFLRASDRDLGFVPVENLVGHAQFVLFSIDLKHPSWQFWYWPAEIRWGRFLHGVH</sequence>
<comment type="caution">
    <text evidence="10">The sequence shown here is derived from an EMBL/GenBank/DDBJ whole genome shotgun (WGS) entry which is preliminary data.</text>
</comment>
<gene>
    <name evidence="10" type="ORF">AA15669_1107</name>
</gene>
<dbReference type="InterPro" id="IPR019757">
    <property type="entry name" value="Pept_S26A_signal_pept_1_Lys-AS"/>
</dbReference>
<dbReference type="PANTHER" id="PTHR43390">
    <property type="entry name" value="SIGNAL PEPTIDASE I"/>
    <property type="match status" value="1"/>
</dbReference>
<name>A0ABQ0NYS1_9PROT</name>
<dbReference type="InterPro" id="IPR019533">
    <property type="entry name" value="Peptidase_S26"/>
</dbReference>
<evidence type="ECO:0000256" key="7">
    <source>
        <dbReference type="RuleBase" id="RU003993"/>
    </source>
</evidence>
<keyword evidence="7" id="KW-0812">Transmembrane</keyword>
<evidence type="ECO:0000313" key="10">
    <source>
        <dbReference type="EMBL" id="GBQ06827.1"/>
    </source>
</evidence>
<dbReference type="PRINTS" id="PR00727">
    <property type="entry name" value="LEADERPTASE"/>
</dbReference>
<evidence type="ECO:0000256" key="6">
    <source>
        <dbReference type="ARBA" id="ARBA00022801"/>
    </source>
</evidence>
<dbReference type="NCBIfam" id="TIGR02227">
    <property type="entry name" value="sigpep_I_bact"/>
    <property type="match status" value="1"/>
</dbReference>
<evidence type="ECO:0000256" key="4">
    <source>
        <dbReference type="ARBA" id="ARBA00019232"/>
    </source>
</evidence>
<dbReference type="EMBL" id="BAQD01000015">
    <property type="protein sequence ID" value="GBQ06827.1"/>
    <property type="molecule type" value="Genomic_DNA"/>
</dbReference>
<dbReference type="EC" id="3.4.21.89" evidence="3 7"/>
<feature type="transmembrane region" description="Helical" evidence="7">
    <location>
        <begin position="19"/>
        <end position="38"/>
    </location>
</feature>
<evidence type="ECO:0000256" key="5">
    <source>
        <dbReference type="ARBA" id="ARBA00022670"/>
    </source>
</evidence>
<dbReference type="RefSeq" id="WP_018979167.1">
    <property type="nucleotide sequence ID" value="NZ_BAQD01000015.1"/>
</dbReference>
<dbReference type="PROSITE" id="PS00501">
    <property type="entry name" value="SPASE_I_1"/>
    <property type="match status" value="1"/>
</dbReference>